<feature type="region of interest" description="Disordered" evidence="1">
    <location>
        <begin position="30"/>
        <end position="82"/>
    </location>
</feature>
<dbReference type="PANTHER" id="PTHR34962:SF3">
    <property type="entry name" value="ABC SUBFAMILY C PROTEIN"/>
    <property type="match status" value="1"/>
</dbReference>
<dbReference type="OrthoDB" id="1894577at2759"/>
<evidence type="ECO:0000313" key="3">
    <source>
        <dbReference type="Proteomes" id="UP000797356"/>
    </source>
</evidence>
<evidence type="ECO:0000313" key="2">
    <source>
        <dbReference type="EMBL" id="KAG1365228.1"/>
    </source>
</evidence>
<feature type="compositionally biased region" description="Basic residues" evidence="1">
    <location>
        <begin position="39"/>
        <end position="54"/>
    </location>
</feature>
<organism evidence="2 3">
    <name type="scientific">Cocos nucifera</name>
    <name type="common">Coconut palm</name>
    <dbReference type="NCBI Taxonomy" id="13894"/>
    <lineage>
        <taxon>Eukaryota</taxon>
        <taxon>Viridiplantae</taxon>
        <taxon>Streptophyta</taxon>
        <taxon>Embryophyta</taxon>
        <taxon>Tracheophyta</taxon>
        <taxon>Spermatophyta</taxon>
        <taxon>Magnoliopsida</taxon>
        <taxon>Liliopsida</taxon>
        <taxon>Arecaceae</taxon>
        <taxon>Arecoideae</taxon>
        <taxon>Cocoseae</taxon>
        <taxon>Attaleinae</taxon>
        <taxon>Cocos</taxon>
    </lineage>
</organism>
<proteinExistence type="predicted"/>
<evidence type="ECO:0000256" key="1">
    <source>
        <dbReference type="SAM" id="MobiDB-lite"/>
    </source>
</evidence>
<dbReference type="AlphaFoldDB" id="A0A8K0IR70"/>
<protein>
    <submittedName>
        <fullName evidence="2">Uncharacterized protein</fullName>
    </submittedName>
</protein>
<reference evidence="2" key="2">
    <citation type="submission" date="2019-07" db="EMBL/GenBank/DDBJ databases">
        <authorList>
            <person name="Yang Y."/>
            <person name="Bocs S."/>
            <person name="Baudouin L."/>
        </authorList>
    </citation>
    <scope>NUCLEOTIDE SEQUENCE</scope>
    <source>
        <tissue evidence="2">Spear leaf of Hainan Tall coconut</tissue>
    </source>
</reference>
<feature type="compositionally biased region" description="Pro residues" evidence="1">
    <location>
        <begin position="62"/>
        <end position="78"/>
    </location>
</feature>
<comment type="caution">
    <text evidence="2">The sequence shown here is derived from an EMBL/GenBank/DDBJ whole genome shotgun (WGS) entry which is preliminary data.</text>
</comment>
<feature type="region of interest" description="Disordered" evidence="1">
    <location>
        <begin position="226"/>
        <end position="305"/>
    </location>
</feature>
<dbReference type="EMBL" id="CM017883">
    <property type="protein sequence ID" value="KAG1365228.1"/>
    <property type="molecule type" value="Genomic_DNA"/>
</dbReference>
<sequence length="573" mass="62935">MPHHGLGLRIYSPTLPSPLSLQTRARRLQLQASSFHPSPRPRSKRPNRLRHKLAKTLIPASQSPPPPPTRPLPPPPPDESAATHPVAVVVEGAAEGVEGEVRVAEGVDPFPPAGHRWFPGPVLDLAFRFAALLAVQTVVAAWFLGGESVEDSRGRDEQGRKARKVEKAAVESVGEFERMMLEIRAMAKEARENERKDLAEGDRVKEEVGRGLDRVRKSFAQIILDENNSSSSSSSSSFKGRDGKRSGGKSNEKRKPGLLSSIAKTRDVPKGFSGSKGKDESVDGGTGGIQQIAHQNPVKEPSVLDEQGKKRARGFAMTNKFAEVEGYTVSSTQGTERLENDHGSSFSRTRNTRSDTDYIEGDLSPEVSSSTNAVYDFRSHTQADISKVASLMENKSMLEMQNNETSTKANGKPSIINRNIKKKAGLDLQTKQVEHKSVLKKDKDSQFDKVYNLWWLKLPYVLAIFLRRGSDGNSPKGLYSLQMNSSSDDGDFTSYTVAFQDRGDATNFCYLLESFFEELGDVSADVVPLTIQELDEAVKAGELKLIVVRKGQLHLYAGQPLAEAETALRSLLE</sequence>
<reference evidence="2" key="1">
    <citation type="journal article" date="2017" name="Gigascience">
        <title>The genome draft of coconut (Cocos nucifera).</title>
        <authorList>
            <person name="Xiao Y."/>
            <person name="Xu P."/>
            <person name="Fan H."/>
            <person name="Baudouin L."/>
            <person name="Xia W."/>
            <person name="Bocs S."/>
            <person name="Xu J."/>
            <person name="Li Q."/>
            <person name="Guo A."/>
            <person name="Zhou L."/>
            <person name="Li J."/>
            <person name="Wu Y."/>
            <person name="Ma Z."/>
            <person name="Armero A."/>
            <person name="Issali A.E."/>
            <person name="Liu N."/>
            <person name="Peng M."/>
            <person name="Yang Y."/>
        </authorList>
    </citation>
    <scope>NUCLEOTIDE SEQUENCE</scope>
    <source>
        <tissue evidence="2">Spear leaf of Hainan Tall coconut</tissue>
    </source>
</reference>
<feature type="compositionally biased region" description="Low complexity" evidence="1">
    <location>
        <begin position="229"/>
        <end position="238"/>
    </location>
</feature>
<feature type="region of interest" description="Disordered" evidence="1">
    <location>
        <begin position="328"/>
        <end position="365"/>
    </location>
</feature>
<accession>A0A8K0IR70</accession>
<gene>
    <name evidence="2" type="ORF">COCNU_12G002280</name>
</gene>
<name>A0A8K0IR70_COCNU</name>
<feature type="compositionally biased region" description="Basic and acidic residues" evidence="1">
    <location>
        <begin position="239"/>
        <end position="255"/>
    </location>
</feature>
<dbReference type="PANTHER" id="PTHR34962">
    <property type="entry name" value="EMBRYO DEFECTIVE 1703-RELATED"/>
    <property type="match status" value="1"/>
</dbReference>
<dbReference type="Proteomes" id="UP000797356">
    <property type="component" value="Chromosome 12"/>
</dbReference>
<keyword evidence="3" id="KW-1185">Reference proteome</keyword>